<feature type="transmembrane region" description="Helical" evidence="1">
    <location>
        <begin position="98"/>
        <end position="119"/>
    </location>
</feature>
<accession>A0A1A6C4H8</accession>
<reference evidence="2 3" key="1">
    <citation type="journal article" date="2014" name="Genome Announc.">
        <title>Draft Genome Sequence of the Iron-Oxidizing, Acidophilic, and Halotolerant 'Thiobacillus prosperus' Type Strain DSM 5130.</title>
        <authorList>
            <person name="Ossandon F.J."/>
            <person name="Cardenas J.P."/>
            <person name="Corbett M."/>
            <person name="Quatrini R."/>
            <person name="Holmes D.S."/>
            <person name="Watkin E."/>
        </authorList>
    </citation>
    <scope>NUCLEOTIDE SEQUENCE [LARGE SCALE GENOMIC DNA]</scope>
    <source>
        <strain evidence="2 3">DSM 5130</strain>
    </source>
</reference>
<evidence type="ECO:0000313" key="2">
    <source>
        <dbReference type="EMBL" id="OBS09445.1"/>
    </source>
</evidence>
<dbReference type="EMBL" id="JQSG02000003">
    <property type="protein sequence ID" value="OBS09445.1"/>
    <property type="molecule type" value="Genomic_DNA"/>
</dbReference>
<evidence type="ECO:0000313" key="3">
    <source>
        <dbReference type="Proteomes" id="UP000029273"/>
    </source>
</evidence>
<keyword evidence="1" id="KW-0812">Transmembrane</keyword>
<feature type="transmembrane region" description="Helical" evidence="1">
    <location>
        <begin position="56"/>
        <end position="78"/>
    </location>
</feature>
<proteinExistence type="predicted"/>
<keyword evidence="1" id="KW-0472">Membrane</keyword>
<organism evidence="2 3">
    <name type="scientific">Acidihalobacter prosperus</name>
    <dbReference type="NCBI Taxonomy" id="160660"/>
    <lineage>
        <taxon>Bacteria</taxon>
        <taxon>Pseudomonadati</taxon>
        <taxon>Pseudomonadota</taxon>
        <taxon>Gammaproteobacteria</taxon>
        <taxon>Chromatiales</taxon>
        <taxon>Ectothiorhodospiraceae</taxon>
        <taxon>Acidihalobacter</taxon>
    </lineage>
</organism>
<sequence>MSCTRCGCIFKLRKGEVTHVLKRPLGYLKTAAFLLVIVFFLNISNQVFALHLPDSVLMAPVAAFMWVLVVQAVHHHVLNGPFPATFEAEDGRNVFTRLLFWLPVVAYLFVALALTWGVLRDFFACMP</sequence>
<feature type="transmembrane region" description="Helical" evidence="1">
    <location>
        <begin position="26"/>
        <end position="44"/>
    </location>
</feature>
<keyword evidence="3" id="KW-1185">Reference proteome</keyword>
<name>A0A1A6C4H8_9GAMM</name>
<comment type="caution">
    <text evidence="2">The sequence shown here is derived from an EMBL/GenBank/DDBJ whole genome shotgun (WGS) entry which is preliminary data.</text>
</comment>
<gene>
    <name evidence="2" type="ORF">Thpro_021773</name>
</gene>
<dbReference type="Proteomes" id="UP000029273">
    <property type="component" value="Unassembled WGS sequence"/>
</dbReference>
<evidence type="ECO:0000256" key="1">
    <source>
        <dbReference type="SAM" id="Phobius"/>
    </source>
</evidence>
<protein>
    <submittedName>
        <fullName evidence="2">Uncharacterized protein</fullName>
    </submittedName>
</protein>
<dbReference type="AlphaFoldDB" id="A0A1A6C4H8"/>
<keyword evidence="1" id="KW-1133">Transmembrane helix</keyword>
<dbReference type="RefSeq" id="WP_052064131.1">
    <property type="nucleotide sequence ID" value="NZ_JQSG02000003.1"/>
</dbReference>